<dbReference type="SMART" id="SM00701">
    <property type="entry name" value="PGRP"/>
    <property type="match status" value="1"/>
</dbReference>
<dbReference type="CDD" id="cd06583">
    <property type="entry name" value="PGRP"/>
    <property type="match status" value="1"/>
</dbReference>
<evidence type="ECO:0000313" key="4">
    <source>
        <dbReference type="Proteomes" id="UP000198727"/>
    </source>
</evidence>
<dbReference type="InterPro" id="IPR036505">
    <property type="entry name" value="Amidase/PGRP_sf"/>
</dbReference>
<name>A0A1I5SRW6_9PSEU</name>
<dbReference type="InterPro" id="IPR006619">
    <property type="entry name" value="PGRP_domain_met/bac"/>
</dbReference>
<dbReference type="InterPro" id="IPR002477">
    <property type="entry name" value="Peptidoglycan-bd-like"/>
</dbReference>
<dbReference type="GO" id="GO:0009253">
    <property type="term" value="P:peptidoglycan catabolic process"/>
    <property type="evidence" value="ECO:0007669"/>
    <property type="project" value="InterPro"/>
</dbReference>
<accession>A0A1I5SRW6</accession>
<dbReference type="Gene3D" id="1.10.101.10">
    <property type="entry name" value="PGBD-like superfamily/PGBD"/>
    <property type="match status" value="1"/>
</dbReference>
<dbReference type="SUPFAM" id="SSF55846">
    <property type="entry name" value="N-acetylmuramoyl-L-alanine amidase-like"/>
    <property type="match status" value="1"/>
</dbReference>
<evidence type="ECO:0000256" key="1">
    <source>
        <dbReference type="ARBA" id="ARBA00007553"/>
    </source>
</evidence>
<dbReference type="InterPro" id="IPR015510">
    <property type="entry name" value="PGRP"/>
</dbReference>
<evidence type="ECO:0000259" key="2">
    <source>
        <dbReference type="SMART" id="SM00701"/>
    </source>
</evidence>
<dbReference type="InterPro" id="IPR036365">
    <property type="entry name" value="PGBD-like_sf"/>
</dbReference>
<keyword evidence="4" id="KW-1185">Reference proteome</keyword>
<organism evidence="3 4">
    <name type="scientific">Amycolatopsis arida</name>
    <dbReference type="NCBI Taxonomy" id="587909"/>
    <lineage>
        <taxon>Bacteria</taxon>
        <taxon>Bacillati</taxon>
        <taxon>Actinomycetota</taxon>
        <taxon>Actinomycetes</taxon>
        <taxon>Pseudonocardiales</taxon>
        <taxon>Pseudonocardiaceae</taxon>
        <taxon>Amycolatopsis</taxon>
    </lineage>
</organism>
<dbReference type="SUPFAM" id="SSF47090">
    <property type="entry name" value="PGBD-like"/>
    <property type="match status" value="1"/>
</dbReference>
<dbReference type="PANTHER" id="PTHR11022:SF41">
    <property type="entry name" value="PEPTIDOGLYCAN-RECOGNITION PROTEIN LC-RELATED"/>
    <property type="match status" value="1"/>
</dbReference>
<proteinExistence type="inferred from homology"/>
<dbReference type="GO" id="GO:0008270">
    <property type="term" value="F:zinc ion binding"/>
    <property type="evidence" value="ECO:0007669"/>
    <property type="project" value="InterPro"/>
</dbReference>
<dbReference type="Proteomes" id="UP000198727">
    <property type="component" value="Unassembled WGS sequence"/>
</dbReference>
<dbReference type="GO" id="GO:0008745">
    <property type="term" value="F:N-acetylmuramoyl-L-alanine amidase activity"/>
    <property type="evidence" value="ECO:0007669"/>
    <property type="project" value="InterPro"/>
</dbReference>
<dbReference type="Pfam" id="PF01471">
    <property type="entry name" value="PG_binding_1"/>
    <property type="match status" value="1"/>
</dbReference>
<dbReference type="InterPro" id="IPR036366">
    <property type="entry name" value="PGBDSf"/>
</dbReference>
<reference evidence="4" key="1">
    <citation type="submission" date="2016-10" db="EMBL/GenBank/DDBJ databases">
        <authorList>
            <person name="Varghese N."/>
            <person name="Submissions S."/>
        </authorList>
    </citation>
    <scope>NUCLEOTIDE SEQUENCE [LARGE SCALE GENOMIC DNA]</scope>
    <source>
        <strain evidence="4">CGMCC 4.5579</strain>
    </source>
</reference>
<gene>
    <name evidence="3" type="ORF">SAMN05421810_103248</name>
</gene>
<dbReference type="STRING" id="587909.SAMN05421810_103248"/>
<comment type="similarity">
    <text evidence="1">Belongs to the N-acetylmuramoyl-L-alanine amidase 2 family.</text>
</comment>
<dbReference type="InterPro" id="IPR002502">
    <property type="entry name" value="Amidase_domain"/>
</dbReference>
<evidence type="ECO:0000313" key="3">
    <source>
        <dbReference type="EMBL" id="SFP73475.1"/>
    </source>
</evidence>
<dbReference type="AlphaFoldDB" id="A0A1I5SRW6"/>
<dbReference type="OrthoDB" id="514320at2"/>
<dbReference type="Gene3D" id="3.40.80.10">
    <property type="entry name" value="Peptidoglycan recognition protein-like"/>
    <property type="match status" value="1"/>
</dbReference>
<dbReference type="EMBL" id="FOWW01000003">
    <property type="protein sequence ID" value="SFP73475.1"/>
    <property type="molecule type" value="Genomic_DNA"/>
</dbReference>
<dbReference type="PANTHER" id="PTHR11022">
    <property type="entry name" value="PEPTIDOGLYCAN RECOGNITION PROTEIN"/>
    <property type="match status" value="1"/>
</dbReference>
<feature type="domain" description="Peptidoglycan recognition protein family" evidence="2">
    <location>
        <begin position="2"/>
        <end position="146"/>
    </location>
</feature>
<protein>
    <submittedName>
        <fullName evidence="3">Putative peptidoglycan binding domain-containing protein</fullName>
    </submittedName>
</protein>
<sequence>MTVFVSRSGWGARSARSVSTNITPANGGVTVHYVGSGSVAKQNHDQCAAQVRSIQDYHMDQKGWSDIAYTYLACVHDHVFVGRGPGVRTAANGTTSGNQNWYAVCGLVGDADAIPENLVKAYHSAIARLRGAGGAANRINGHRDHLSTSCPGERLYALVKDGSLDPRRAAVPPWPGIYLKYPPITRHSSVTTWQEQMRTRGYSLTVDGAYGEESKAICVRFQRSKGLAADGIVGQDTWDASWR</sequence>
<dbReference type="RefSeq" id="WP_092529908.1">
    <property type="nucleotide sequence ID" value="NZ_FOWW01000003.1"/>
</dbReference>